<dbReference type="SUPFAM" id="SSF69318">
    <property type="entry name" value="Integrin alpha N-terminal domain"/>
    <property type="match status" value="1"/>
</dbReference>
<dbReference type="PANTHER" id="PTHR44103">
    <property type="entry name" value="PROPROTEIN CONVERTASE P"/>
    <property type="match status" value="1"/>
</dbReference>
<dbReference type="Pfam" id="PF13517">
    <property type="entry name" value="FG-GAP_3"/>
    <property type="match status" value="1"/>
</dbReference>
<gene>
    <name evidence="2" type="ORF">Pla163_24100</name>
</gene>
<evidence type="ECO:0000313" key="3">
    <source>
        <dbReference type="Proteomes" id="UP000319342"/>
    </source>
</evidence>
<proteinExistence type="predicted"/>
<dbReference type="InterPro" id="IPR013517">
    <property type="entry name" value="FG-GAP"/>
</dbReference>
<keyword evidence="1" id="KW-0732">Signal</keyword>
<protein>
    <submittedName>
        <fullName evidence="2">FG-GAP repeat protein</fullName>
    </submittedName>
</protein>
<dbReference type="PANTHER" id="PTHR44103:SF1">
    <property type="entry name" value="PROPROTEIN CONVERTASE P"/>
    <property type="match status" value="1"/>
</dbReference>
<dbReference type="OrthoDB" id="228608at2"/>
<dbReference type="InterPro" id="IPR028994">
    <property type="entry name" value="Integrin_alpha_N"/>
</dbReference>
<dbReference type="EMBL" id="CP036290">
    <property type="protein sequence ID" value="QDU85282.1"/>
    <property type="molecule type" value="Genomic_DNA"/>
</dbReference>
<dbReference type="RefSeq" id="WP_145188345.1">
    <property type="nucleotide sequence ID" value="NZ_CP036290.1"/>
</dbReference>
<dbReference type="AlphaFoldDB" id="A0A518D1C3"/>
<accession>A0A518D1C3</accession>
<organism evidence="2 3">
    <name type="scientific">Rohdeia mirabilis</name>
    <dbReference type="NCBI Taxonomy" id="2528008"/>
    <lineage>
        <taxon>Bacteria</taxon>
        <taxon>Pseudomonadati</taxon>
        <taxon>Planctomycetota</taxon>
        <taxon>Planctomycetia</taxon>
        <taxon>Planctomycetia incertae sedis</taxon>
        <taxon>Rohdeia</taxon>
    </lineage>
</organism>
<sequence length="541" mass="54754">MQIAPSLVLAWSAFIATSVVGTAHGQTFATSTLVVADTGQVLDILPFDWNGDGDLDLTLALAGGSVLRLRNPGVAQSWTGGIGIGGTNAMSELEYTDLGGPGTGRDLVIGYLFGAPLGWSASGTNNVLGPVQLVSAPTSFLAEIDVADVDGDGVEDVVCMTASPPTIGMVAGDGQGGLTPYVTLAQGSDLRGLETTLGASKGDLRLFDVDGDGHLDITIAGGTEGVLAMKGQGGGSFGPMELLSPVPIAHEHLFADLDGVAPLDLVVWDVSGGSSIGSRVDWAAGLPGGGFAAPVQLDGVVGRGPTVIADIDGNGLADIAYEKAGALWCILSNGGGDFTAPEWLGECGDALEIEVGDFDADGDVDLVVSTEVPDPFVPFSQTFPLRIHWNDGVPQPSAGSGLVGTPRQVSVQAGGEQVLTLDSGGIGDFYVMCGTATGVLPGLDIPEVGLNLPLNADAYFSYLLGQLPNQPGGIAPMPGSTFGESGFLSGTHSVRVRVPPGTDPSLVGLTLHHAFVTFDFGPGGLGALVFVSNAVPLTLVP</sequence>
<reference evidence="2 3" key="1">
    <citation type="submission" date="2019-02" db="EMBL/GenBank/DDBJ databases">
        <title>Deep-cultivation of Planctomycetes and their phenomic and genomic characterization uncovers novel biology.</title>
        <authorList>
            <person name="Wiegand S."/>
            <person name="Jogler M."/>
            <person name="Boedeker C."/>
            <person name="Pinto D."/>
            <person name="Vollmers J."/>
            <person name="Rivas-Marin E."/>
            <person name="Kohn T."/>
            <person name="Peeters S.H."/>
            <person name="Heuer A."/>
            <person name="Rast P."/>
            <person name="Oberbeckmann S."/>
            <person name="Bunk B."/>
            <person name="Jeske O."/>
            <person name="Meyerdierks A."/>
            <person name="Storesund J.E."/>
            <person name="Kallscheuer N."/>
            <person name="Luecker S."/>
            <person name="Lage O.M."/>
            <person name="Pohl T."/>
            <person name="Merkel B.J."/>
            <person name="Hornburger P."/>
            <person name="Mueller R.-W."/>
            <person name="Bruemmer F."/>
            <person name="Labrenz M."/>
            <person name="Spormann A.M."/>
            <person name="Op den Camp H."/>
            <person name="Overmann J."/>
            <person name="Amann R."/>
            <person name="Jetten M.S.M."/>
            <person name="Mascher T."/>
            <person name="Medema M.H."/>
            <person name="Devos D.P."/>
            <person name="Kaster A.-K."/>
            <person name="Ovreas L."/>
            <person name="Rohde M."/>
            <person name="Galperin M.Y."/>
            <person name="Jogler C."/>
        </authorList>
    </citation>
    <scope>NUCLEOTIDE SEQUENCE [LARGE SCALE GENOMIC DNA]</scope>
    <source>
        <strain evidence="2 3">Pla163</strain>
    </source>
</reference>
<dbReference type="Proteomes" id="UP000319342">
    <property type="component" value="Chromosome"/>
</dbReference>
<evidence type="ECO:0000313" key="2">
    <source>
        <dbReference type="EMBL" id="QDU85282.1"/>
    </source>
</evidence>
<keyword evidence="3" id="KW-1185">Reference proteome</keyword>
<evidence type="ECO:0000256" key="1">
    <source>
        <dbReference type="ARBA" id="ARBA00022729"/>
    </source>
</evidence>
<name>A0A518D1C3_9BACT</name>